<gene>
    <name evidence="2" type="ORF">pipiens_000291</name>
</gene>
<protein>
    <recommendedName>
        <fullName evidence="1">Ezrin/radixin/moesin C-terminal domain-containing protein</fullName>
    </recommendedName>
</protein>
<feature type="domain" description="Ezrin/radixin/moesin C-terminal" evidence="1">
    <location>
        <begin position="2"/>
        <end position="29"/>
    </location>
</feature>
<feature type="non-terminal residue" evidence="2">
    <location>
        <position position="36"/>
    </location>
</feature>
<dbReference type="Proteomes" id="UP001562425">
    <property type="component" value="Unassembled WGS sequence"/>
</dbReference>
<proteinExistence type="predicted"/>
<dbReference type="EMBL" id="JBEHCU010006875">
    <property type="protein sequence ID" value="KAL1396025.1"/>
    <property type="molecule type" value="Genomic_DNA"/>
</dbReference>
<keyword evidence="3" id="KW-1185">Reference proteome</keyword>
<reference evidence="2 3" key="1">
    <citation type="submission" date="2024-05" db="EMBL/GenBank/DDBJ databases">
        <title>Culex pipiens pipiens assembly and annotation.</title>
        <authorList>
            <person name="Alout H."/>
            <person name="Durand T."/>
        </authorList>
    </citation>
    <scope>NUCLEOTIDE SEQUENCE [LARGE SCALE GENOMIC DNA]</scope>
    <source>
        <strain evidence="2">HA-2024</strain>
        <tissue evidence="2">Whole body</tissue>
    </source>
</reference>
<sequence>MRLGETKYSTLKKLKSGSTKARVAFFEELEPEESLA</sequence>
<evidence type="ECO:0000313" key="2">
    <source>
        <dbReference type="EMBL" id="KAL1396025.1"/>
    </source>
</evidence>
<evidence type="ECO:0000259" key="1">
    <source>
        <dbReference type="Pfam" id="PF00769"/>
    </source>
</evidence>
<organism evidence="2 3">
    <name type="scientific">Culex pipiens pipiens</name>
    <name type="common">Northern house mosquito</name>
    <dbReference type="NCBI Taxonomy" id="38569"/>
    <lineage>
        <taxon>Eukaryota</taxon>
        <taxon>Metazoa</taxon>
        <taxon>Ecdysozoa</taxon>
        <taxon>Arthropoda</taxon>
        <taxon>Hexapoda</taxon>
        <taxon>Insecta</taxon>
        <taxon>Pterygota</taxon>
        <taxon>Neoptera</taxon>
        <taxon>Endopterygota</taxon>
        <taxon>Diptera</taxon>
        <taxon>Nematocera</taxon>
        <taxon>Culicoidea</taxon>
        <taxon>Culicidae</taxon>
        <taxon>Culicinae</taxon>
        <taxon>Culicini</taxon>
        <taxon>Culex</taxon>
        <taxon>Culex</taxon>
    </lineage>
</organism>
<dbReference type="Pfam" id="PF00769">
    <property type="entry name" value="ERM_C"/>
    <property type="match status" value="1"/>
</dbReference>
<dbReference type="InterPro" id="IPR008954">
    <property type="entry name" value="Moesin_tail_sf"/>
</dbReference>
<evidence type="ECO:0000313" key="3">
    <source>
        <dbReference type="Proteomes" id="UP001562425"/>
    </source>
</evidence>
<dbReference type="AlphaFoldDB" id="A0ABD1D8P4"/>
<comment type="caution">
    <text evidence="2">The sequence shown here is derived from an EMBL/GenBank/DDBJ whole genome shotgun (WGS) entry which is preliminary data.</text>
</comment>
<dbReference type="SUPFAM" id="SSF48678">
    <property type="entry name" value="Moesin tail domain"/>
    <property type="match status" value="1"/>
</dbReference>
<name>A0ABD1D8P4_CULPP</name>
<accession>A0ABD1D8P4</accession>
<dbReference type="Gene3D" id="6.10.360.10">
    <property type="match status" value="1"/>
</dbReference>
<dbReference type="InterPro" id="IPR011259">
    <property type="entry name" value="ERM_C_dom"/>
</dbReference>